<dbReference type="InterPro" id="IPR044861">
    <property type="entry name" value="IPNS-like_FE2OG_OXY"/>
</dbReference>
<comment type="catalytic activity">
    <reaction evidence="10">
        <text>L-arginine + 2-oxoglutarate + O2 = guanidine + L-glutamate 5-semialdehyde + succinate + CO2</text>
        <dbReference type="Rhea" id="RHEA:31535"/>
        <dbReference type="ChEBI" id="CHEBI:15379"/>
        <dbReference type="ChEBI" id="CHEBI:16526"/>
        <dbReference type="ChEBI" id="CHEBI:16810"/>
        <dbReference type="ChEBI" id="CHEBI:30031"/>
        <dbReference type="ChEBI" id="CHEBI:30087"/>
        <dbReference type="ChEBI" id="CHEBI:32682"/>
        <dbReference type="ChEBI" id="CHEBI:58066"/>
        <dbReference type="EC" id="1.14.20.7"/>
    </reaction>
</comment>
<name>A0A4Q6Y214_9SPHN</name>
<dbReference type="OrthoDB" id="21825at2"/>
<keyword evidence="11" id="KW-0408">Iron</keyword>
<dbReference type="PRINTS" id="PR00682">
    <property type="entry name" value="IPNSYNTHASE"/>
</dbReference>
<dbReference type="GO" id="GO:0102276">
    <property type="term" value="F:2-oxoglutarate oxygenase/decarboxylase (ethylene-forming) activity"/>
    <property type="evidence" value="ECO:0007669"/>
    <property type="project" value="UniProtKB-EC"/>
</dbReference>
<gene>
    <name evidence="13" type="ORF">EWE75_17185</name>
</gene>
<evidence type="ECO:0000256" key="9">
    <source>
        <dbReference type="ARBA" id="ARBA00047725"/>
    </source>
</evidence>
<evidence type="ECO:0000259" key="12">
    <source>
        <dbReference type="PROSITE" id="PS51471"/>
    </source>
</evidence>
<keyword evidence="11" id="KW-0560">Oxidoreductase</keyword>
<dbReference type="GO" id="GO:0009693">
    <property type="term" value="P:ethylene biosynthetic process"/>
    <property type="evidence" value="ECO:0007669"/>
    <property type="project" value="UniProtKB-KW"/>
</dbReference>
<dbReference type="Pfam" id="PF14226">
    <property type="entry name" value="DIOX_N"/>
    <property type="match status" value="1"/>
</dbReference>
<evidence type="ECO:0000256" key="4">
    <source>
        <dbReference type="ARBA" id="ARBA00012531"/>
    </source>
</evidence>
<evidence type="ECO:0000313" key="13">
    <source>
        <dbReference type="EMBL" id="RZF63277.1"/>
    </source>
</evidence>
<dbReference type="Gene3D" id="2.60.120.330">
    <property type="entry name" value="B-lactam Antibiotic, Isopenicillin N Synthase, Chain"/>
    <property type="match status" value="1"/>
</dbReference>
<dbReference type="InterPro" id="IPR050231">
    <property type="entry name" value="Iron_ascorbate_oxido_reductase"/>
</dbReference>
<dbReference type="EMBL" id="SGIS01000029">
    <property type="protein sequence ID" value="RZF63277.1"/>
    <property type="molecule type" value="Genomic_DNA"/>
</dbReference>
<comment type="similarity">
    <text evidence="11">Belongs to the iron/ascorbate-dependent oxidoreductase family.</text>
</comment>
<evidence type="ECO:0000256" key="3">
    <source>
        <dbReference type="ARBA" id="ARBA00012293"/>
    </source>
</evidence>
<protein>
    <recommendedName>
        <fullName evidence="5">2-oxoglutarate-dependent ethylene/succinate-forming enzyme</fullName>
        <ecNumber evidence="4">1.13.12.19</ecNumber>
        <ecNumber evidence="3">1.14.20.7</ecNumber>
    </recommendedName>
    <alternativeName>
        <fullName evidence="7">2-oxoglutarate dioxygenase (ethylene-forming)</fullName>
    </alternativeName>
    <alternativeName>
        <fullName evidence="8">2-oxoglutarate/L-arginine monooxygenase/decarboxylase (succinate-forming)</fullName>
    </alternativeName>
</protein>
<keyword evidence="11" id="KW-0479">Metal-binding</keyword>
<evidence type="ECO:0000256" key="8">
    <source>
        <dbReference type="ARBA" id="ARBA00031282"/>
    </source>
</evidence>
<accession>A0A4Q6Y214</accession>
<dbReference type="InterPro" id="IPR026992">
    <property type="entry name" value="DIOX_N"/>
</dbReference>
<evidence type="ECO:0000313" key="14">
    <source>
        <dbReference type="Proteomes" id="UP000292085"/>
    </source>
</evidence>
<sequence>MSRSDGSADDTTRAERVALTSVPVIDFTRFRTGDASDRWAVGDAIAAACEEIGFFYLAGHGIDQDRVDDVFAAARGFFGLPADARAEAMATADWYRGYIPMPEAQPLSRNTRLFEQYRLQPEWPADPEDAEHAAIFDHPNRWPAALPTFRPAVDAYLDAMLALSRDLLRAFALGLGLEESRFDTWFRHPPSQLSLNYYPALPHAAADDVSNMVAHTDEGPFTILAQDTNGGLEVKRRDGVWIEAPPIPGAFTINVGDMMMWWSNGRFLSNLHRVRNRGGVERFSVPYFANPDRCVTIAPLPELVGEGPRYAPVRVADHLARFYEKLSMNPHKIYG</sequence>
<reference evidence="13 14" key="1">
    <citation type="submission" date="2019-02" db="EMBL/GenBank/DDBJ databases">
        <authorList>
            <person name="Li Y."/>
        </authorList>
    </citation>
    <scope>NUCLEOTIDE SEQUENCE [LARGE SCALE GENOMIC DNA]</scope>
    <source>
        <strain evidence="13 14">3-7</strain>
    </source>
</reference>
<dbReference type="Pfam" id="PF03171">
    <property type="entry name" value="2OG-FeII_Oxy"/>
    <property type="match status" value="1"/>
</dbReference>
<dbReference type="EC" id="1.14.20.7" evidence="3"/>
<evidence type="ECO:0000256" key="5">
    <source>
        <dbReference type="ARBA" id="ARBA00019045"/>
    </source>
</evidence>
<comment type="caution">
    <text evidence="13">The sequence shown here is derived from an EMBL/GenBank/DDBJ whole genome shotgun (WGS) entry which is preliminary data.</text>
</comment>
<dbReference type="InterPro" id="IPR005123">
    <property type="entry name" value="Oxoglu/Fe-dep_dioxygenase_dom"/>
</dbReference>
<keyword evidence="6" id="KW-0266">Ethylene biosynthesis</keyword>
<evidence type="ECO:0000256" key="6">
    <source>
        <dbReference type="ARBA" id="ARBA00022666"/>
    </source>
</evidence>
<feature type="domain" description="Fe2OG dioxygenase" evidence="12">
    <location>
        <begin position="189"/>
        <end position="291"/>
    </location>
</feature>
<dbReference type="SUPFAM" id="SSF51197">
    <property type="entry name" value="Clavaminate synthase-like"/>
    <property type="match status" value="1"/>
</dbReference>
<dbReference type="GO" id="GO:0046872">
    <property type="term" value="F:metal ion binding"/>
    <property type="evidence" value="ECO:0007669"/>
    <property type="project" value="UniProtKB-KW"/>
</dbReference>
<evidence type="ECO:0000256" key="10">
    <source>
        <dbReference type="ARBA" id="ARBA00049359"/>
    </source>
</evidence>
<comment type="catalytic activity">
    <reaction evidence="9">
        <text>2-oxoglutarate + O2 + 2 H(+) = ethene + 3 CO2 + H2O</text>
        <dbReference type="Rhea" id="RHEA:31523"/>
        <dbReference type="ChEBI" id="CHEBI:15377"/>
        <dbReference type="ChEBI" id="CHEBI:15378"/>
        <dbReference type="ChEBI" id="CHEBI:15379"/>
        <dbReference type="ChEBI" id="CHEBI:16526"/>
        <dbReference type="ChEBI" id="CHEBI:16810"/>
        <dbReference type="ChEBI" id="CHEBI:18153"/>
        <dbReference type="EC" id="1.13.12.19"/>
    </reaction>
</comment>
<dbReference type="InterPro" id="IPR027443">
    <property type="entry name" value="IPNS-like_sf"/>
</dbReference>
<dbReference type="EC" id="1.13.12.19" evidence="4"/>
<comment type="pathway">
    <text evidence="2">Alkene biosynthesis; ethylene biosynthesis via 2-oxoglutarate.</text>
</comment>
<dbReference type="PANTHER" id="PTHR47990">
    <property type="entry name" value="2-OXOGLUTARATE (2OG) AND FE(II)-DEPENDENT OXYGENASE SUPERFAMILY PROTEIN-RELATED"/>
    <property type="match status" value="1"/>
</dbReference>
<evidence type="ECO:0000256" key="7">
    <source>
        <dbReference type="ARBA" id="ARBA00031011"/>
    </source>
</evidence>
<keyword evidence="14" id="KW-1185">Reference proteome</keyword>
<dbReference type="RefSeq" id="WP_130159334.1">
    <property type="nucleotide sequence ID" value="NZ_SGIS01000029.1"/>
</dbReference>
<organism evidence="13 14">
    <name type="scientific">Sphingomonas populi</name>
    <dbReference type="NCBI Taxonomy" id="2484750"/>
    <lineage>
        <taxon>Bacteria</taxon>
        <taxon>Pseudomonadati</taxon>
        <taxon>Pseudomonadota</taxon>
        <taxon>Alphaproteobacteria</taxon>
        <taxon>Sphingomonadales</taxon>
        <taxon>Sphingomonadaceae</taxon>
        <taxon>Sphingomonas</taxon>
    </lineage>
</organism>
<comment type="cofactor">
    <cofactor evidence="1">
        <name>Fe(2+)</name>
        <dbReference type="ChEBI" id="CHEBI:29033"/>
    </cofactor>
</comment>
<dbReference type="AlphaFoldDB" id="A0A4Q6Y214"/>
<proteinExistence type="inferred from homology"/>
<dbReference type="Proteomes" id="UP000292085">
    <property type="component" value="Unassembled WGS sequence"/>
</dbReference>
<evidence type="ECO:0000256" key="2">
    <source>
        <dbReference type="ARBA" id="ARBA00004767"/>
    </source>
</evidence>
<dbReference type="PROSITE" id="PS51471">
    <property type="entry name" value="FE2OG_OXY"/>
    <property type="match status" value="1"/>
</dbReference>
<evidence type="ECO:0000256" key="1">
    <source>
        <dbReference type="ARBA" id="ARBA00001954"/>
    </source>
</evidence>
<evidence type="ECO:0000256" key="11">
    <source>
        <dbReference type="RuleBase" id="RU003682"/>
    </source>
</evidence>